<feature type="transmembrane region" description="Helical" evidence="1">
    <location>
        <begin position="25"/>
        <end position="55"/>
    </location>
</feature>
<dbReference type="OrthoDB" id="4794509at2"/>
<organism evidence="4 6">
    <name type="scientific">Frigoribacterium faeni</name>
    <dbReference type="NCBI Taxonomy" id="145483"/>
    <lineage>
        <taxon>Bacteria</taxon>
        <taxon>Bacillati</taxon>
        <taxon>Actinomycetota</taxon>
        <taxon>Actinomycetes</taxon>
        <taxon>Micrococcales</taxon>
        <taxon>Microbacteriaceae</taxon>
        <taxon>Frigoribacterium</taxon>
    </lineage>
</organism>
<evidence type="ECO:0000313" key="3">
    <source>
        <dbReference type="EMBL" id="GEK82345.1"/>
    </source>
</evidence>
<gene>
    <name evidence="4" type="ORF">FB463_000866</name>
    <name evidence="3" type="ORF">FFA01_06540</name>
</gene>
<evidence type="ECO:0000313" key="5">
    <source>
        <dbReference type="Proteomes" id="UP000321154"/>
    </source>
</evidence>
<accession>A0A7W3JGV6</accession>
<evidence type="ECO:0000256" key="1">
    <source>
        <dbReference type="SAM" id="Phobius"/>
    </source>
</evidence>
<reference evidence="3 5" key="1">
    <citation type="submission" date="2019-07" db="EMBL/GenBank/DDBJ databases">
        <title>Whole genome shotgun sequence of Frigoribacterium faeni NBRC 103066.</title>
        <authorList>
            <person name="Hosoyama A."/>
            <person name="Uohara A."/>
            <person name="Ohji S."/>
            <person name="Ichikawa N."/>
        </authorList>
    </citation>
    <scope>NUCLEOTIDE SEQUENCE [LARGE SCALE GENOMIC DNA]</scope>
    <source>
        <strain evidence="3 5">NBRC 103066</strain>
    </source>
</reference>
<sequence>MSNVNDNVHTTSSYRPVETGIRSPLAVWSLVLGLSSIAFGFTLFVPIAGIVLGVLSRRREPEGRTMALVGLISSAVMLLGSVVALAIGLAVVVPAGVLGLLHGLAG</sequence>
<keyword evidence="1" id="KW-0472">Membrane</keyword>
<dbReference type="EMBL" id="JACGWW010000001">
    <property type="protein sequence ID" value="MBA8812642.1"/>
    <property type="molecule type" value="Genomic_DNA"/>
</dbReference>
<dbReference type="RefSeq" id="WP_146852951.1">
    <property type="nucleotide sequence ID" value="NZ_BAAAHR010000002.1"/>
</dbReference>
<name>A0A7W3JGV6_9MICO</name>
<keyword evidence="1" id="KW-0812">Transmembrane</keyword>
<evidence type="ECO:0000313" key="6">
    <source>
        <dbReference type="Proteomes" id="UP000522688"/>
    </source>
</evidence>
<dbReference type="InterPro" id="IPR025241">
    <property type="entry name" value="DUF4190"/>
</dbReference>
<proteinExistence type="predicted"/>
<protein>
    <submittedName>
        <fullName evidence="4">Putative membrane protein</fullName>
    </submittedName>
</protein>
<keyword evidence="5" id="KW-1185">Reference proteome</keyword>
<dbReference type="Proteomes" id="UP000522688">
    <property type="component" value="Unassembled WGS sequence"/>
</dbReference>
<dbReference type="Proteomes" id="UP000321154">
    <property type="component" value="Unassembled WGS sequence"/>
</dbReference>
<keyword evidence="1" id="KW-1133">Transmembrane helix</keyword>
<feature type="transmembrane region" description="Helical" evidence="1">
    <location>
        <begin position="67"/>
        <end position="93"/>
    </location>
</feature>
<dbReference type="EMBL" id="BJUV01000004">
    <property type="protein sequence ID" value="GEK82345.1"/>
    <property type="molecule type" value="Genomic_DNA"/>
</dbReference>
<dbReference type="AlphaFoldDB" id="A0A7W3JGV6"/>
<feature type="domain" description="DUF4190" evidence="2">
    <location>
        <begin position="25"/>
        <end position="83"/>
    </location>
</feature>
<comment type="caution">
    <text evidence="4">The sequence shown here is derived from an EMBL/GenBank/DDBJ whole genome shotgun (WGS) entry which is preliminary data.</text>
</comment>
<dbReference type="Pfam" id="PF13828">
    <property type="entry name" value="DUF4190"/>
    <property type="match status" value="1"/>
</dbReference>
<reference evidence="4 6" key="2">
    <citation type="submission" date="2020-07" db="EMBL/GenBank/DDBJ databases">
        <title>Sequencing the genomes of 1000 actinobacteria strains.</title>
        <authorList>
            <person name="Klenk H.-P."/>
        </authorList>
    </citation>
    <scope>NUCLEOTIDE SEQUENCE [LARGE SCALE GENOMIC DNA]</scope>
    <source>
        <strain evidence="4 6">DSM 10309</strain>
    </source>
</reference>
<evidence type="ECO:0000313" key="4">
    <source>
        <dbReference type="EMBL" id="MBA8812642.1"/>
    </source>
</evidence>
<evidence type="ECO:0000259" key="2">
    <source>
        <dbReference type="Pfam" id="PF13828"/>
    </source>
</evidence>